<protein>
    <submittedName>
        <fullName evidence="2">Uncharacterized protein</fullName>
    </submittedName>
</protein>
<dbReference type="EMBL" id="AJWK01009949">
    <property type="status" value="NOT_ANNOTATED_CDS"/>
    <property type="molecule type" value="Genomic_DNA"/>
</dbReference>
<proteinExistence type="predicted"/>
<dbReference type="VEuPathDB" id="VectorBase:LLOJ003046"/>
<accession>A0A1B0CFC5</accession>
<feature type="signal peptide" evidence="1">
    <location>
        <begin position="1"/>
        <end position="25"/>
    </location>
</feature>
<organism evidence="2 3">
    <name type="scientific">Lutzomyia longipalpis</name>
    <name type="common">Sand fly</name>
    <dbReference type="NCBI Taxonomy" id="7200"/>
    <lineage>
        <taxon>Eukaryota</taxon>
        <taxon>Metazoa</taxon>
        <taxon>Ecdysozoa</taxon>
        <taxon>Arthropoda</taxon>
        <taxon>Hexapoda</taxon>
        <taxon>Insecta</taxon>
        <taxon>Pterygota</taxon>
        <taxon>Neoptera</taxon>
        <taxon>Endopterygota</taxon>
        <taxon>Diptera</taxon>
        <taxon>Nematocera</taxon>
        <taxon>Psychodoidea</taxon>
        <taxon>Psychodidae</taxon>
        <taxon>Lutzomyia</taxon>
        <taxon>Lutzomyia</taxon>
    </lineage>
</organism>
<keyword evidence="3" id="KW-1185">Reference proteome</keyword>
<reference evidence="2" key="1">
    <citation type="submission" date="2020-05" db="UniProtKB">
        <authorList>
            <consortium name="EnsemblMetazoa"/>
        </authorList>
    </citation>
    <scope>IDENTIFICATION</scope>
    <source>
        <strain evidence="2">Jacobina</strain>
    </source>
</reference>
<dbReference type="Proteomes" id="UP000092461">
    <property type="component" value="Unassembled WGS sequence"/>
</dbReference>
<evidence type="ECO:0000256" key="1">
    <source>
        <dbReference type="SAM" id="SignalP"/>
    </source>
</evidence>
<feature type="chain" id="PRO_5008405686" evidence="1">
    <location>
        <begin position="26"/>
        <end position="106"/>
    </location>
</feature>
<dbReference type="EnsemblMetazoa" id="LLOJ003046-RA">
    <property type="protein sequence ID" value="LLOJ003046-PA"/>
    <property type="gene ID" value="LLOJ003046"/>
</dbReference>
<dbReference type="EMBL" id="AJWK01009950">
    <property type="status" value="NOT_ANNOTATED_CDS"/>
    <property type="molecule type" value="Genomic_DNA"/>
</dbReference>
<evidence type="ECO:0000313" key="3">
    <source>
        <dbReference type="Proteomes" id="UP000092461"/>
    </source>
</evidence>
<dbReference type="AlphaFoldDB" id="A0A1B0CFC5"/>
<dbReference type="VEuPathDB" id="VectorBase:LLONM1_006664"/>
<sequence>MRELPVWLWCGLILRLSILIGHCRATSGPNGIFATFSTPADIGKDAIEESLQTIHDIATENLGKYCLSRAFRPLRIPLRVERYEGARQKADLAATVLQDVGVNRHG</sequence>
<keyword evidence="1" id="KW-0732">Signal</keyword>
<name>A0A1B0CFC5_LUTLO</name>
<evidence type="ECO:0000313" key="2">
    <source>
        <dbReference type="EnsemblMetazoa" id="LLOJ003046-PA"/>
    </source>
</evidence>